<feature type="transmembrane region" description="Helical" evidence="6">
    <location>
        <begin position="345"/>
        <end position="370"/>
    </location>
</feature>
<comment type="subcellular location">
    <subcellularLocation>
        <location evidence="1">Cell membrane</location>
        <topology evidence="1">Multi-pass membrane protein</topology>
    </subcellularLocation>
</comment>
<feature type="transmembrane region" description="Helical" evidence="6">
    <location>
        <begin position="460"/>
        <end position="492"/>
    </location>
</feature>
<dbReference type="GO" id="GO:0005886">
    <property type="term" value="C:plasma membrane"/>
    <property type="evidence" value="ECO:0007669"/>
    <property type="project" value="UniProtKB-SubCell"/>
</dbReference>
<dbReference type="Gene3D" id="1.20.1740.10">
    <property type="entry name" value="Amino acid/polyamine transporter I"/>
    <property type="match status" value="1"/>
</dbReference>
<keyword evidence="5 6" id="KW-0472">Membrane</keyword>
<dbReference type="InterPro" id="IPR002293">
    <property type="entry name" value="AA/rel_permease1"/>
</dbReference>
<evidence type="ECO:0000256" key="3">
    <source>
        <dbReference type="ARBA" id="ARBA00022692"/>
    </source>
</evidence>
<gene>
    <name evidence="7" type="ORF">HMPREF0762_00627</name>
</gene>
<feature type="transmembrane region" description="Helical" evidence="6">
    <location>
        <begin position="427"/>
        <end position="448"/>
    </location>
</feature>
<dbReference type="AlphaFoldDB" id="D0WFM8"/>
<keyword evidence="4 6" id="KW-1133">Transmembrane helix</keyword>
<feature type="transmembrane region" description="Helical" evidence="6">
    <location>
        <begin position="402"/>
        <end position="421"/>
    </location>
</feature>
<reference evidence="7" key="1">
    <citation type="submission" date="2009-10" db="EMBL/GenBank/DDBJ databases">
        <authorList>
            <person name="Weinstock G."/>
            <person name="Sodergren E."/>
            <person name="Clifton S."/>
            <person name="Fulton L."/>
            <person name="Fulton B."/>
            <person name="Courtney L."/>
            <person name="Fronick C."/>
            <person name="Harrison M."/>
            <person name="Strong C."/>
            <person name="Farmer C."/>
            <person name="Delahaunty K."/>
            <person name="Markovic C."/>
            <person name="Hall O."/>
            <person name="Minx P."/>
            <person name="Tomlinson C."/>
            <person name="Mitreva M."/>
            <person name="Nelson J."/>
            <person name="Hou S."/>
            <person name="Wollam A."/>
            <person name="Pepin K.H."/>
            <person name="Johnson M."/>
            <person name="Bhonagiri V."/>
            <person name="Nash W.E."/>
            <person name="Warren W."/>
            <person name="Chinwalla A."/>
            <person name="Mardis E.R."/>
            <person name="Wilson R.K."/>
        </authorList>
    </citation>
    <scope>NUCLEOTIDE SEQUENCE [LARGE SCALE GENOMIC DNA]</scope>
    <source>
        <strain evidence="7">ATCC 700122</strain>
    </source>
</reference>
<accession>D0WFM8</accession>
<feature type="transmembrane region" description="Helical" evidence="6">
    <location>
        <begin position="512"/>
        <end position="536"/>
    </location>
</feature>
<dbReference type="Proteomes" id="UP000006001">
    <property type="component" value="Unassembled WGS sequence"/>
</dbReference>
<feature type="transmembrane region" description="Helical" evidence="6">
    <location>
        <begin position="185"/>
        <end position="204"/>
    </location>
</feature>
<feature type="transmembrane region" description="Helical" evidence="6">
    <location>
        <begin position="91"/>
        <end position="111"/>
    </location>
</feature>
<organism evidence="7 8">
    <name type="scientific">Slackia exigua (strain ATCC 700122 / DSM 15923 / CIP 105133 / JCM 11022 / KCTC 5966 / S-7)</name>
    <dbReference type="NCBI Taxonomy" id="649764"/>
    <lineage>
        <taxon>Bacteria</taxon>
        <taxon>Bacillati</taxon>
        <taxon>Actinomycetota</taxon>
        <taxon>Coriobacteriia</taxon>
        <taxon>Eggerthellales</taxon>
        <taxon>Eggerthellaceae</taxon>
        <taxon>Slackia</taxon>
    </lineage>
</organism>
<evidence type="ECO:0000256" key="5">
    <source>
        <dbReference type="ARBA" id="ARBA00023136"/>
    </source>
</evidence>
<name>D0WFM8_SLAES</name>
<feature type="transmembrane region" description="Helical" evidence="6">
    <location>
        <begin position="305"/>
        <end position="325"/>
    </location>
</feature>
<dbReference type="Pfam" id="PF13520">
    <property type="entry name" value="AA_permease_2"/>
    <property type="match status" value="1"/>
</dbReference>
<evidence type="ECO:0000256" key="6">
    <source>
        <dbReference type="SAM" id="Phobius"/>
    </source>
</evidence>
<feature type="transmembrane region" description="Helical" evidence="6">
    <location>
        <begin position="58"/>
        <end position="79"/>
    </location>
</feature>
<sequence length="537" mass="56703">MRSEPGSSRSPRPTSGSDAVLAVLRGFNVHCPDVPDTIIRKDYAMASLEKQVDNPKGIGFIGLVGFVVSSCIGSGVFALTGQLANVASPGAALIAWVVCGLGFLFLALSLANLGTKRPELDGAVAYAEAGFGPVHGFISGWGYWLSAWLGNVGFGTMLAQVLGSDYCLGGFMPGVFSSVETGNPTLIGVLVVSFFLWGLTYLVIRGVESASGLNAFVMFVKIASILIFIAFAAFSFQAGVFTEDFWGTLSRNATVMATTGVDLGDVPTQVTSCILIMMWVFIGIEGASVMSRRAKVKSEIGSATIVGLLVLLVLYIGASVLPYGVLPYEELVAAPKPATISVFEAMAPGWGGTFISVAIMISVLGSWLSFTMLPAETSSMLAGHGLLPKAWDKRNANNSPQMSLIIVGACTQIFIVIATFAADAYTFAISMCTVTIVITWAYAAAYQVKHSIENHDIGQCIIGALALAFQVFGVIFTGLPFLMLACLGYVPGWFFYKKARGENDATMSKGEITIAVILSVIGIISIPLTFTGFIPVF</sequence>
<keyword evidence="2" id="KW-1003">Cell membrane</keyword>
<evidence type="ECO:0000313" key="8">
    <source>
        <dbReference type="Proteomes" id="UP000006001"/>
    </source>
</evidence>
<keyword evidence="3 6" id="KW-0812">Transmembrane</keyword>
<evidence type="ECO:0000256" key="4">
    <source>
        <dbReference type="ARBA" id="ARBA00022989"/>
    </source>
</evidence>
<dbReference type="HOGENOM" id="CLU_007946_1_2_11"/>
<dbReference type="eggNOG" id="COG0531">
    <property type="taxonomic scope" value="Bacteria"/>
</dbReference>
<feature type="transmembrane region" description="Helical" evidence="6">
    <location>
        <begin position="123"/>
        <end position="144"/>
    </location>
</feature>
<protein>
    <submittedName>
        <fullName evidence="7">Transporter, basic amino acid/polyamine antiporter (APA) family</fullName>
    </submittedName>
</protein>
<proteinExistence type="predicted"/>
<keyword evidence="8" id="KW-1185">Reference proteome</keyword>
<dbReference type="GO" id="GO:0022857">
    <property type="term" value="F:transmembrane transporter activity"/>
    <property type="evidence" value="ECO:0007669"/>
    <property type="project" value="InterPro"/>
</dbReference>
<feature type="transmembrane region" description="Helical" evidence="6">
    <location>
        <begin position="266"/>
        <end position="284"/>
    </location>
</feature>
<dbReference type="STRING" id="649764.HMPREF0762_00627"/>
<evidence type="ECO:0000256" key="2">
    <source>
        <dbReference type="ARBA" id="ARBA00022475"/>
    </source>
</evidence>
<evidence type="ECO:0000313" key="7">
    <source>
        <dbReference type="EMBL" id="EEZ61291.1"/>
    </source>
</evidence>
<dbReference type="PANTHER" id="PTHR42770">
    <property type="entry name" value="AMINO ACID TRANSPORTER-RELATED"/>
    <property type="match status" value="1"/>
</dbReference>
<comment type="caution">
    <text evidence="7">The sequence shown here is derived from an EMBL/GenBank/DDBJ whole genome shotgun (WGS) entry which is preliminary data.</text>
</comment>
<dbReference type="EMBL" id="ACUX02000006">
    <property type="protein sequence ID" value="EEZ61291.1"/>
    <property type="molecule type" value="Genomic_DNA"/>
</dbReference>
<dbReference type="PIRSF" id="PIRSF006060">
    <property type="entry name" value="AA_transporter"/>
    <property type="match status" value="1"/>
</dbReference>
<dbReference type="InterPro" id="IPR050367">
    <property type="entry name" value="APC_superfamily"/>
</dbReference>
<feature type="transmembrane region" description="Helical" evidence="6">
    <location>
        <begin position="216"/>
        <end position="236"/>
    </location>
</feature>
<dbReference type="PANTHER" id="PTHR42770:SF4">
    <property type="entry name" value="ARGININE_ORNITHINE ANTIPORTER-RELATED"/>
    <property type="match status" value="1"/>
</dbReference>
<evidence type="ECO:0000256" key="1">
    <source>
        <dbReference type="ARBA" id="ARBA00004651"/>
    </source>
</evidence>